<dbReference type="InterPro" id="IPR039204">
    <property type="entry name" value="MRS2-like"/>
</dbReference>
<keyword evidence="5" id="KW-0460">Magnesium</keyword>
<dbReference type="AlphaFoldDB" id="A0A8S0RJ04"/>
<dbReference type="Pfam" id="PF22099">
    <property type="entry name" value="MRS2-like"/>
    <property type="match status" value="1"/>
</dbReference>
<evidence type="ECO:0000256" key="9">
    <source>
        <dbReference type="ARBA" id="ARBA00023136"/>
    </source>
</evidence>
<dbReference type="Proteomes" id="UP000594638">
    <property type="component" value="Unassembled WGS sequence"/>
</dbReference>
<dbReference type="GO" id="GO:0009941">
    <property type="term" value="C:chloroplast envelope"/>
    <property type="evidence" value="ECO:0007669"/>
    <property type="project" value="TreeGrafter"/>
</dbReference>
<name>A0A8S0RJ04_OLEEU</name>
<protein>
    <submittedName>
        <fullName evidence="10">Magnesium transporter MRS2-11, chloroplastic</fullName>
    </submittedName>
</protein>
<comment type="similarity">
    <text evidence="2">Belongs to the CorA metal ion transporter (MIT) (TC 1.A.35.5) family.</text>
</comment>
<reference evidence="10 11" key="1">
    <citation type="submission" date="2019-12" db="EMBL/GenBank/DDBJ databases">
        <authorList>
            <person name="Alioto T."/>
            <person name="Alioto T."/>
            <person name="Gomez Garrido J."/>
        </authorList>
    </citation>
    <scope>NUCLEOTIDE SEQUENCE [LARGE SCALE GENOMIC DNA]</scope>
</reference>
<dbReference type="PANTHER" id="PTHR13890:SF0">
    <property type="entry name" value="MAGNESIUM TRANSPORTER MRS2 HOMOLOG, MITOCHONDRIAL"/>
    <property type="match status" value="1"/>
</dbReference>
<keyword evidence="4" id="KW-0812">Transmembrane</keyword>
<dbReference type="GO" id="GO:0016020">
    <property type="term" value="C:membrane"/>
    <property type="evidence" value="ECO:0007669"/>
    <property type="project" value="UniProtKB-SubCell"/>
</dbReference>
<dbReference type="PANTHER" id="PTHR13890">
    <property type="entry name" value="RNA SPLICING PROTEIN MRS2, MITOCHONDRIAL"/>
    <property type="match status" value="1"/>
</dbReference>
<organism evidence="10 11">
    <name type="scientific">Olea europaea subsp. europaea</name>
    <dbReference type="NCBI Taxonomy" id="158383"/>
    <lineage>
        <taxon>Eukaryota</taxon>
        <taxon>Viridiplantae</taxon>
        <taxon>Streptophyta</taxon>
        <taxon>Embryophyta</taxon>
        <taxon>Tracheophyta</taxon>
        <taxon>Spermatophyta</taxon>
        <taxon>Magnoliopsida</taxon>
        <taxon>eudicotyledons</taxon>
        <taxon>Gunneridae</taxon>
        <taxon>Pentapetalae</taxon>
        <taxon>asterids</taxon>
        <taxon>lamiids</taxon>
        <taxon>Lamiales</taxon>
        <taxon>Oleaceae</taxon>
        <taxon>Oleeae</taxon>
        <taxon>Olea</taxon>
    </lineage>
</organism>
<dbReference type="Gene3D" id="1.20.58.340">
    <property type="entry name" value="Magnesium transport protein CorA, transmembrane region"/>
    <property type="match status" value="1"/>
</dbReference>
<evidence type="ECO:0000256" key="6">
    <source>
        <dbReference type="ARBA" id="ARBA00022946"/>
    </source>
</evidence>
<comment type="subcellular location">
    <subcellularLocation>
        <location evidence="1">Membrane</location>
        <topology evidence="1">Multi-pass membrane protein</topology>
    </subcellularLocation>
</comment>
<evidence type="ECO:0000313" key="10">
    <source>
        <dbReference type="EMBL" id="CAA2979726.1"/>
    </source>
</evidence>
<proteinExistence type="inferred from homology"/>
<keyword evidence="9" id="KW-0472">Membrane</keyword>
<gene>
    <name evidence="10" type="ORF">OLEA9_A070754</name>
</gene>
<evidence type="ECO:0000256" key="8">
    <source>
        <dbReference type="ARBA" id="ARBA00023065"/>
    </source>
</evidence>
<keyword evidence="6" id="KW-0809">Transit peptide</keyword>
<dbReference type="Gramene" id="OE9A070754T2">
    <property type="protein sequence ID" value="OE9A070754C2"/>
    <property type="gene ID" value="OE9A070754"/>
</dbReference>
<comment type="caution">
    <text evidence="10">The sequence shown here is derived from an EMBL/GenBank/DDBJ whole genome shotgun (WGS) entry which is preliminary data.</text>
</comment>
<evidence type="ECO:0000256" key="3">
    <source>
        <dbReference type="ARBA" id="ARBA00022448"/>
    </source>
</evidence>
<evidence type="ECO:0000256" key="4">
    <source>
        <dbReference type="ARBA" id="ARBA00022692"/>
    </source>
</evidence>
<evidence type="ECO:0000256" key="7">
    <source>
        <dbReference type="ARBA" id="ARBA00022989"/>
    </source>
</evidence>
<dbReference type="OrthoDB" id="10251508at2759"/>
<dbReference type="EMBL" id="CACTIH010003633">
    <property type="protein sequence ID" value="CAA2979726.1"/>
    <property type="molecule type" value="Genomic_DNA"/>
</dbReference>
<keyword evidence="7" id="KW-1133">Transmembrane helix</keyword>
<evidence type="ECO:0000313" key="11">
    <source>
        <dbReference type="Proteomes" id="UP000594638"/>
    </source>
</evidence>
<evidence type="ECO:0000256" key="2">
    <source>
        <dbReference type="ARBA" id="ARBA00007535"/>
    </source>
</evidence>
<dbReference type="GO" id="GO:0015095">
    <property type="term" value="F:magnesium ion transmembrane transporter activity"/>
    <property type="evidence" value="ECO:0007669"/>
    <property type="project" value="TreeGrafter"/>
</dbReference>
<keyword evidence="3" id="KW-0813">Transport</keyword>
<evidence type="ECO:0000256" key="1">
    <source>
        <dbReference type="ARBA" id="ARBA00004141"/>
    </source>
</evidence>
<sequence>MASVALLSSGHLPVRYPQFQLILTGIEPSQSKCEFSGKSLLMQRSEDFLRSIPVKKGAIKCFSESMERESVMEVLNKDGGDVVVRTNRSVGLVRSPISDSVPGDSLNLGIRKPIYEVVEVRSDGNVSTRKNNETTLLEVRRKGGKAFIDALLPRLNPKNMNGRPSTPFVLEVVEAALHSRIQRLEQRLWDLEPCVQALLEVLPYRLAGDILEELRISKQRLVELGSRAGATKQMLLDILEDTHEIRRVCIMGRNCTLQKNDEMECYVPVEKQIAEGVNLVMVRQRGFLIQRKKWKIPLQSTLGIFPLFTDGLFSYKLLEA</sequence>
<keyword evidence="8" id="KW-0406">Ion transport</keyword>
<accession>A0A8S0RJ04</accession>
<evidence type="ECO:0000256" key="5">
    <source>
        <dbReference type="ARBA" id="ARBA00022842"/>
    </source>
</evidence>
<keyword evidence="11" id="KW-1185">Reference proteome</keyword>